<keyword evidence="1" id="KW-0472">Membrane</keyword>
<keyword evidence="1" id="KW-0812">Transmembrane</keyword>
<organism evidence="2 3">
    <name type="scientific">Velocimicrobium porci</name>
    <dbReference type="NCBI Taxonomy" id="2606634"/>
    <lineage>
        <taxon>Bacteria</taxon>
        <taxon>Bacillati</taxon>
        <taxon>Bacillota</taxon>
        <taxon>Clostridia</taxon>
        <taxon>Lachnospirales</taxon>
        <taxon>Lachnospiraceae</taxon>
        <taxon>Velocimicrobium</taxon>
    </lineage>
</organism>
<proteinExistence type="predicted"/>
<evidence type="ECO:0000313" key="2">
    <source>
        <dbReference type="EMBL" id="MSS64075.1"/>
    </source>
</evidence>
<dbReference type="AlphaFoldDB" id="A0A6L5XZ57"/>
<keyword evidence="1" id="KW-1133">Transmembrane helix</keyword>
<dbReference type="Proteomes" id="UP000482209">
    <property type="component" value="Unassembled WGS sequence"/>
</dbReference>
<sequence length="109" mass="12177">MGFADCLEFKLMKFFAIFFSFDFTSFFEESVEFFLTSLELIFLSVFFEDEVEVFDLVVVLVTGLVAGLVTVLAAGLVVAFDEVLVLFLLEELEVFEGEDLAVFLLGVAA</sequence>
<gene>
    <name evidence="2" type="ORF">FYJ58_09340</name>
</gene>
<reference evidence="2 3" key="1">
    <citation type="submission" date="2019-08" db="EMBL/GenBank/DDBJ databases">
        <title>In-depth cultivation of the pig gut microbiome towards novel bacterial diversity and tailored functional studies.</title>
        <authorList>
            <person name="Wylensek D."/>
            <person name="Hitch T.C.A."/>
            <person name="Clavel T."/>
        </authorList>
    </citation>
    <scope>NUCLEOTIDE SEQUENCE [LARGE SCALE GENOMIC DNA]</scope>
    <source>
        <strain evidence="2 3">WCA-693-APC-MOT-I</strain>
    </source>
</reference>
<evidence type="ECO:0000256" key="1">
    <source>
        <dbReference type="SAM" id="Phobius"/>
    </source>
</evidence>
<name>A0A6L5XZ57_9FIRM</name>
<comment type="caution">
    <text evidence="2">The sequence shown here is derived from an EMBL/GenBank/DDBJ whole genome shotgun (WGS) entry which is preliminary data.</text>
</comment>
<feature type="transmembrane region" description="Helical" evidence="1">
    <location>
        <begin position="54"/>
        <end position="80"/>
    </location>
</feature>
<evidence type="ECO:0000313" key="3">
    <source>
        <dbReference type="Proteomes" id="UP000482209"/>
    </source>
</evidence>
<accession>A0A6L5XZ57</accession>
<keyword evidence="3" id="KW-1185">Reference proteome</keyword>
<protein>
    <submittedName>
        <fullName evidence="2">Uncharacterized protein</fullName>
    </submittedName>
</protein>
<dbReference type="RefSeq" id="WP_154519479.1">
    <property type="nucleotide sequence ID" value="NZ_VUMT01000013.1"/>
</dbReference>
<dbReference type="EMBL" id="VUMT01000013">
    <property type="protein sequence ID" value="MSS64075.1"/>
    <property type="molecule type" value="Genomic_DNA"/>
</dbReference>